<dbReference type="InterPro" id="IPR006689">
    <property type="entry name" value="Small_GTPase_ARF/SAR"/>
</dbReference>
<dbReference type="InterPro" id="IPR024156">
    <property type="entry name" value="Small_GTPase_ARF"/>
</dbReference>
<evidence type="ECO:0000313" key="4">
    <source>
        <dbReference type="Proteomes" id="UP001208689"/>
    </source>
</evidence>
<gene>
    <name evidence="3" type="ORF">NEF87_002927</name>
</gene>
<name>A0ABY6HWB0_9ARCH</name>
<accession>A0ABY6HWB0</accession>
<keyword evidence="2" id="KW-0342">GTP-binding</keyword>
<dbReference type="EMBL" id="CP104013">
    <property type="protein sequence ID" value="UYP46642.1"/>
    <property type="molecule type" value="Genomic_DNA"/>
</dbReference>
<reference evidence="3" key="1">
    <citation type="submission" date="2022-09" db="EMBL/GenBank/DDBJ databases">
        <title>Actin cytoskeleton and complex cell architecture in an #Asgard archaeon.</title>
        <authorList>
            <person name="Ponce Toledo R.I."/>
            <person name="Schleper C."/>
            <person name="Rodrigues Oliveira T."/>
            <person name="Wollweber F."/>
            <person name="Xu J."/>
            <person name="Rittmann S."/>
            <person name="Klingl A."/>
            <person name="Pilhofer M."/>
        </authorList>
    </citation>
    <scope>NUCLEOTIDE SEQUENCE</scope>
    <source>
        <strain evidence="3">B-35</strain>
    </source>
</reference>
<dbReference type="InterPro" id="IPR027417">
    <property type="entry name" value="P-loop_NTPase"/>
</dbReference>
<dbReference type="Proteomes" id="UP001208689">
    <property type="component" value="Chromosome"/>
</dbReference>
<evidence type="ECO:0008006" key="5">
    <source>
        <dbReference type="Google" id="ProtNLM"/>
    </source>
</evidence>
<sequence>MLLGKKMLRQVNLLLDGIPIFQQKFAIGLDPSEFNNLWHMAIKDINFEYFFDEEIMTRFYWKYRIEILTVKHRLIIIFITDMTNSGELIKDAITECRNRFLDKFEDIFDKSYDPIEILEFSHDLVDCYDKLSPKISIVGHSGVGKTTITRLLQNATVPLTHLPTISGEVQYVSDDKINLSLWDFAGQEEFEFLWDKFLRGSDAVLIITDSTMVNVIKSRTFVGLIKRETPFAYVGAIANKQDLPDSLSPEKIKYFLRGVPVYPMIANKQENRDVMIDIVKDLLEISPMKSLEPLIGKINRNLQDKEAWMDDFVIQEKNAKNEWLEKQKIVDLSKTIPIKRTVKQKGRKEFVPSFMKNYDE</sequence>
<organism evidence="3 4">
    <name type="scientific">Candidatus Lokiarchaeum ossiferum</name>
    <dbReference type="NCBI Taxonomy" id="2951803"/>
    <lineage>
        <taxon>Archaea</taxon>
        <taxon>Promethearchaeati</taxon>
        <taxon>Promethearchaeota</taxon>
        <taxon>Promethearchaeia</taxon>
        <taxon>Promethearchaeales</taxon>
        <taxon>Promethearchaeaceae</taxon>
        <taxon>Candidatus Lokiarchaeum</taxon>
    </lineage>
</organism>
<dbReference type="PANTHER" id="PTHR11711">
    <property type="entry name" value="ADP RIBOSYLATION FACTOR-RELATED"/>
    <property type="match status" value="1"/>
</dbReference>
<evidence type="ECO:0000313" key="3">
    <source>
        <dbReference type="EMBL" id="UYP46642.1"/>
    </source>
</evidence>
<dbReference type="SMART" id="SM00177">
    <property type="entry name" value="ARF"/>
    <property type="match status" value="1"/>
</dbReference>
<dbReference type="Pfam" id="PF00025">
    <property type="entry name" value="Arf"/>
    <property type="match status" value="1"/>
</dbReference>
<dbReference type="PRINTS" id="PR00449">
    <property type="entry name" value="RASTRNSFRMNG"/>
</dbReference>
<protein>
    <recommendedName>
        <fullName evidence="5">GTP-binding protein</fullName>
    </recommendedName>
</protein>
<dbReference type="SUPFAM" id="SSF52540">
    <property type="entry name" value="P-loop containing nucleoside triphosphate hydrolases"/>
    <property type="match status" value="1"/>
</dbReference>
<keyword evidence="1" id="KW-0547">Nucleotide-binding</keyword>
<dbReference type="SMART" id="SM00175">
    <property type="entry name" value="RAB"/>
    <property type="match status" value="1"/>
</dbReference>
<proteinExistence type="predicted"/>
<dbReference type="NCBIfam" id="TIGR00231">
    <property type="entry name" value="small_GTP"/>
    <property type="match status" value="1"/>
</dbReference>
<keyword evidence="4" id="KW-1185">Reference proteome</keyword>
<dbReference type="InterPro" id="IPR005225">
    <property type="entry name" value="Small_GTP-bd"/>
</dbReference>
<dbReference type="Gene3D" id="3.40.50.300">
    <property type="entry name" value="P-loop containing nucleotide triphosphate hydrolases"/>
    <property type="match status" value="1"/>
</dbReference>
<evidence type="ECO:0000256" key="2">
    <source>
        <dbReference type="ARBA" id="ARBA00023134"/>
    </source>
</evidence>
<evidence type="ECO:0000256" key="1">
    <source>
        <dbReference type="ARBA" id="ARBA00022741"/>
    </source>
</evidence>